<evidence type="ECO:0000259" key="2">
    <source>
        <dbReference type="PROSITE" id="PS50157"/>
    </source>
</evidence>
<keyword evidence="1" id="KW-0479">Metal-binding</keyword>
<accession>A0A4Y2P590</accession>
<reference evidence="3 4" key="1">
    <citation type="journal article" date="2019" name="Sci. Rep.">
        <title>Orb-weaving spider Araneus ventricosus genome elucidates the spidroin gene catalogue.</title>
        <authorList>
            <person name="Kono N."/>
            <person name="Nakamura H."/>
            <person name="Ohtoshi R."/>
            <person name="Moran D.A.P."/>
            <person name="Shinohara A."/>
            <person name="Yoshida Y."/>
            <person name="Fujiwara M."/>
            <person name="Mori M."/>
            <person name="Tomita M."/>
            <person name="Arakawa K."/>
        </authorList>
    </citation>
    <scope>NUCLEOTIDE SEQUENCE [LARGE SCALE GENOMIC DNA]</scope>
</reference>
<keyword evidence="1" id="KW-0862">Zinc</keyword>
<evidence type="ECO:0000256" key="1">
    <source>
        <dbReference type="PROSITE-ProRule" id="PRU00042"/>
    </source>
</evidence>
<dbReference type="Pfam" id="PF12874">
    <property type="entry name" value="zf-met"/>
    <property type="match status" value="1"/>
</dbReference>
<keyword evidence="4" id="KW-1185">Reference proteome</keyword>
<dbReference type="AlphaFoldDB" id="A0A4Y2P590"/>
<evidence type="ECO:0000313" key="4">
    <source>
        <dbReference type="Proteomes" id="UP000499080"/>
    </source>
</evidence>
<dbReference type="EMBL" id="BGPR01010330">
    <property type="protein sequence ID" value="GBN45600.1"/>
    <property type="molecule type" value="Genomic_DNA"/>
</dbReference>
<gene>
    <name evidence="3" type="ORF">AVEN_250957_1</name>
</gene>
<dbReference type="PROSITE" id="PS50157">
    <property type="entry name" value="ZINC_FINGER_C2H2_2"/>
    <property type="match status" value="1"/>
</dbReference>
<dbReference type="GO" id="GO:0008270">
    <property type="term" value="F:zinc ion binding"/>
    <property type="evidence" value="ECO:0007669"/>
    <property type="project" value="UniProtKB-KW"/>
</dbReference>
<dbReference type="InterPro" id="IPR013087">
    <property type="entry name" value="Znf_C2H2_type"/>
</dbReference>
<keyword evidence="1" id="KW-0863">Zinc-finger</keyword>
<evidence type="ECO:0000313" key="3">
    <source>
        <dbReference type="EMBL" id="GBN45600.1"/>
    </source>
</evidence>
<dbReference type="PROSITE" id="PS00028">
    <property type="entry name" value="ZINC_FINGER_C2H2_1"/>
    <property type="match status" value="1"/>
</dbReference>
<protein>
    <recommendedName>
        <fullName evidence="2">C2H2-type domain-containing protein</fullName>
    </recommendedName>
</protein>
<comment type="caution">
    <text evidence="3">The sequence shown here is derived from an EMBL/GenBank/DDBJ whole genome shotgun (WGS) entry which is preliminary data.</text>
</comment>
<organism evidence="3 4">
    <name type="scientific">Araneus ventricosus</name>
    <name type="common">Orbweaver spider</name>
    <name type="synonym">Epeira ventricosa</name>
    <dbReference type="NCBI Taxonomy" id="182803"/>
    <lineage>
        <taxon>Eukaryota</taxon>
        <taxon>Metazoa</taxon>
        <taxon>Ecdysozoa</taxon>
        <taxon>Arthropoda</taxon>
        <taxon>Chelicerata</taxon>
        <taxon>Arachnida</taxon>
        <taxon>Araneae</taxon>
        <taxon>Araneomorphae</taxon>
        <taxon>Entelegynae</taxon>
        <taxon>Araneoidea</taxon>
        <taxon>Araneidae</taxon>
        <taxon>Araneus</taxon>
    </lineage>
</organism>
<sequence length="171" mass="18588">MSEKSQVEFPSLPASVSPSRVATPTLWDFIQEIDPSMIDSANDLHPEGLKPGPPAPTPISFADVATNALVNSDHNSCETCKMPFSSDTTLAQHIFDAHAYEDVASLETKTTPQVKNPVKSRPTWLLCDACQVRFASVRGLDAHECTGPHPTFCGVFTASNRKLPHPEKMCP</sequence>
<proteinExistence type="predicted"/>
<feature type="domain" description="C2H2-type" evidence="2">
    <location>
        <begin position="75"/>
        <end position="103"/>
    </location>
</feature>
<dbReference type="Proteomes" id="UP000499080">
    <property type="component" value="Unassembled WGS sequence"/>
</dbReference>
<name>A0A4Y2P590_ARAVE</name>